<dbReference type="Proteomes" id="UP001501598">
    <property type="component" value="Unassembled WGS sequence"/>
</dbReference>
<evidence type="ECO:0000256" key="1">
    <source>
        <dbReference type="ARBA" id="ARBA00023015"/>
    </source>
</evidence>
<sequence>MYRETPPPASLRGLVECAWWSDARGNRVLPDGCMDLLLSPDGGWSVAGPDTSAFLASGTADWTAGIRFHPGVLPRLLGVPAEELRDRREPVESVAPRALRPLVADLRPARSDAGAGLFGAVERLVDAAVERRETAPWSLTALGHVTARLGTGAAVADLADELGWSTRSLTRHCTAVFGYGPTVLRRILRFRAAADLLYRGVAPAEVAARTGYADQPHLTREVRSLACVPPSALVADSRPDPVIISPHAGQGSAAKRSMWVPSGSVTVA</sequence>
<feature type="domain" description="HTH araC/xylS-type" evidence="4">
    <location>
        <begin position="139"/>
        <end position="236"/>
    </location>
</feature>
<dbReference type="PANTHER" id="PTHR46796">
    <property type="entry name" value="HTH-TYPE TRANSCRIPTIONAL ACTIVATOR RHAS-RELATED"/>
    <property type="match status" value="1"/>
</dbReference>
<dbReference type="InterPro" id="IPR050204">
    <property type="entry name" value="AraC_XylS_family_regulators"/>
</dbReference>
<evidence type="ECO:0000313" key="6">
    <source>
        <dbReference type="Proteomes" id="UP001501598"/>
    </source>
</evidence>
<dbReference type="SMART" id="SM00342">
    <property type="entry name" value="HTH_ARAC"/>
    <property type="match status" value="1"/>
</dbReference>
<dbReference type="RefSeq" id="WP_345412683.1">
    <property type="nucleotide sequence ID" value="NZ_BAABGT010000012.1"/>
</dbReference>
<name>A0ABP8RGJ2_9PSEU</name>
<comment type="caution">
    <text evidence="5">The sequence shown here is derived from an EMBL/GenBank/DDBJ whole genome shotgun (WGS) entry which is preliminary data.</text>
</comment>
<keyword evidence="1" id="KW-0805">Transcription regulation</keyword>
<protein>
    <submittedName>
        <fullName evidence="5">AraC family transcriptional regulator</fullName>
    </submittedName>
</protein>
<evidence type="ECO:0000256" key="2">
    <source>
        <dbReference type="ARBA" id="ARBA00023125"/>
    </source>
</evidence>
<evidence type="ECO:0000256" key="3">
    <source>
        <dbReference type="ARBA" id="ARBA00023163"/>
    </source>
</evidence>
<gene>
    <name evidence="5" type="ORF">GCM10023175_07620</name>
</gene>
<proteinExistence type="predicted"/>
<dbReference type="Pfam" id="PF20240">
    <property type="entry name" value="DUF6597"/>
    <property type="match status" value="1"/>
</dbReference>
<organism evidence="5 6">
    <name type="scientific">Pseudonocardia xishanensis</name>
    <dbReference type="NCBI Taxonomy" id="630995"/>
    <lineage>
        <taxon>Bacteria</taxon>
        <taxon>Bacillati</taxon>
        <taxon>Actinomycetota</taxon>
        <taxon>Actinomycetes</taxon>
        <taxon>Pseudonocardiales</taxon>
        <taxon>Pseudonocardiaceae</taxon>
        <taxon>Pseudonocardia</taxon>
    </lineage>
</organism>
<reference evidence="6" key="1">
    <citation type="journal article" date="2019" name="Int. J. Syst. Evol. Microbiol.">
        <title>The Global Catalogue of Microorganisms (GCM) 10K type strain sequencing project: providing services to taxonomists for standard genome sequencing and annotation.</title>
        <authorList>
            <consortium name="The Broad Institute Genomics Platform"/>
            <consortium name="The Broad Institute Genome Sequencing Center for Infectious Disease"/>
            <person name="Wu L."/>
            <person name="Ma J."/>
        </authorList>
    </citation>
    <scope>NUCLEOTIDE SEQUENCE [LARGE SCALE GENOMIC DNA]</scope>
    <source>
        <strain evidence="6">JCM 17906</strain>
    </source>
</reference>
<evidence type="ECO:0000259" key="4">
    <source>
        <dbReference type="PROSITE" id="PS01124"/>
    </source>
</evidence>
<dbReference type="Gene3D" id="1.10.10.60">
    <property type="entry name" value="Homeodomain-like"/>
    <property type="match status" value="1"/>
</dbReference>
<dbReference type="PROSITE" id="PS01124">
    <property type="entry name" value="HTH_ARAC_FAMILY_2"/>
    <property type="match status" value="1"/>
</dbReference>
<dbReference type="PANTHER" id="PTHR46796:SF15">
    <property type="entry name" value="BLL1074 PROTEIN"/>
    <property type="match status" value="1"/>
</dbReference>
<accession>A0ABP8RGJ2</accession>
<dbReference type="InterPro" id="IPR046532">
    <property type="entry name" value="DUF6597"/>
</dbReference>
<keyword evidence="3" id="KW-0804">Transcription</keyword>
<keyword evidence="2" id="KW-0238">DNA-binding</keyword>
<dbReference type="Pfam" id="PF12833">
    <property type="entry name" value="HTH_18"/>
    <property type="match status" value="1"/>
</dbReference>
<keyword evidence="6" id="KW-1185">Reference proteome</keyword>
<dbReference type="EMBL" id="BAABGT010000012">
    <property type="protein sequence ID" value="GAA4538125.1"/>
    <property type="molecule type" value="Genomic_DNA"/>
</dbReference>
<dbReference type="InterPro" id="IPR018060">
    <property type="entry name" value="HTH_AraC"/>
</dbReference>
<evidence type="ECO:0000313" key="5">
    <source>
        <dbReference type="EMBL" id="GAA4538125.1"/>
    </source>
</evidence>